<organism evidence="2 3">
    <name type="scientific">Tetradesmus obliquus</name>
    <name type="common">Green alga</name>
    <name type="synonym">Acutodesmus obliquus</name>
    <dbReference type="NCBI Taxonomy" id="3088"/>
    <lineage>
        <taxon>Eukaryota</taxon>
        <taxon>Viridiplantae</taxon>
        <taxon>Chlorophyta</taxon>
        <taxon>core chlorophytes</taxon>
        <taxon>Chlorophyceae</taxon>
        <taxon>CS clade</taxon>
        <taxon>Sphaeropleales</taxon>
        <taxon>Scenedesmaceae</taxon>
        <taxon>Tetradesmus</taxon>
    </lineage>
</organism>
<name>A0ABY8U1E1_TETOB</name>
<protein>
    <recommendedName>
        <fullName evidence="4">SAND domain-containing protein</fullName>
    </recommendedName>
</protein>
<gene>
    <name evidence="2" type="ORF">OEZ85_001939</name>
</gene>
<keyword evidence="3" id="KW-1185">Reference proteome</keyword>
<proteinExistence type="predicted"/>
<evidence type="ECO:0000313" key="3">
    <source>
        <dbReference type="Proteomes" id="UP001244341"/>
    </source>
</evidence>
<evidence type="ECO:0000313" key="2">
    <source>
        <dbReference type="EMBL" id="WIA15268.1"/>
    </source>
</evidence>
<dbReference type="EMBL" id="CP126213">
    <property type="protein sequence ID" value="WIA15268.1"/>
    <property type="molecule type" value="Genomic_DNA"/>
</dbReference>
<dbReference type="Proteomes" id="UP001244341">
    <property type="component" value="Chromosome 6b"/>
</dbReference>
<feature type="compositionally biased region" description="Gly residues" evidence="1">
    <location>
        <begin position="282"/>
        <end position="299"/>
    </location>
</feature>
<reference evidence="2 3" key="1">
    <citation type="submission" date="2023-05" db="EMBL/GenBank/DDBJ databases">
        <title>A 100% complete, gapless, phased diploid assembly of the Scenedesmus obliquus UTEX 3031 genome.</title>
        <authorList>
            <person name="Biondi T.C."/>
            <person name="Hanschen E.R."/>
            <person name="Kwon T."/>
            <person name="Eng W."/>
            <person name="Kruse C.P.S."/>
            <person name="Koehler S.I."/>
            <person name="Kunde Y."/>
            <person name="Gleasner C.D."/>
            <person name="You Mak K.T."/>
            <person name="Polle J."/>
            <person name="Hovde B.T."/>
            <person name="Starkenburg S.R."/>
        </authorList>
    </citation>
    <scope>NUCLEOTIDE SEQUENCE [LARGE SCALE GENOMIC DNA]</scope>
    <source>
        <strain evidence="2 3">DOE0152z</strain>
    </source>
</reference>
<feature type="region of interest" description="Disordered" evidence="1">
    <location>
        <begin position="273"/>
        <end position="299"/>
    </location>
</feature>
<evidence type="ECO:0000256" key="1">
    <source>
        <dbReference type="SAM" id="MobiDB-lite"/>
    </source>
</evidence>
<accession>A0ABY8U1E1</accession>
<sequence length="299" mass="30973">MQRLGGALQDVLSSQLSSDFVEGLKPVMLKGSLQISTHIQLAGEAAPLFIGLFPTLQAAVDAQKQSQALVGKLPAPIARKLIEAQLAHAQAVADAAAATAAAPTAAAAAGPGSEAVPGRLLSTTSDTTGVAAPSAAAAAAAAAAAGGCDLKRKRSDPRLNCIKSVQYRVSRFPQELHAMCAEHWERTRCARVVCNGVAGVMSVQGGRCVVSFSQHGQEVLKGVADFLRYAGEERIKKWRRHVRMVDFPRPNNRTGELMTAEEFLCIVGYQSEQGGGKRPKYMGGGAGGAAAAAEGGGSD</sequence>
<evidence type="ECO:0008006" key="4">
    <source>
        <dbReference type="Google" id="ProtNLM"/>
    </source>
</evidence>